<dbReference type="EMBL" id="ATIR01000098">
    <property type="protein sequence ID" value="EPI05102.1"/>
    <property type="molecule type" value="Genomic_DNA"/>
</dbReference>
<sequence>MSISFEKLRATLKTVGVPVTRDKAEKETDYPYIVYSNVSKGKKMASSKVHRRLPYYQISFFTTGTEKDLTDLENALENAGIPYSDFVGIQGDENDDTVTNFYTYVRCIEDGQQ</sequence>
<evidence type="ECO:0000313" key="2">
    <source>
        <dbReference type="Proteomes" id="UP000015750"/>
    </source>
</evidence>
<organism evidence="1 2">
    <name type="scientific">Enterococcus faecalis RP2S-4</name>
    <dbReference type="NCBI Taxonomy" id="1244145"/>
    <lineage>
        <taxon>Bacteria</taxon>
        <taxon>Bacillati</taxon>
        <taxon>Bacillota</taxon>
        <taxon>Bacilli</taxon>
        <taxon>Lactobacillales</taxon>
        <taxon>Enterococcaceae</taxon>
        <taxon>Enterococcus</taxon>
    </lineage>
</organism>
<dbReference type="AlphaFoldDB" id="A0ABC9TH81"/>
<comment type="caution">
    <text evidence="1">The sequence shown here is derived from an EMBL/GenBank/DDBJ whole genome shotgun (WGS) entry which is preliminary data.</text>
</comment>
<evidence type="ECO:0008006" key="3">
    <source>
        <dbReference type="Google" id="ProtNLM"/>
    </source>
</evidence>
<accession>A0ABC9TH81</accession>
<dbReference type="Proteomes" id="UP000015750">
    <property type="component" value="Unassembled WGS sequence"/>
</dbReference>
<protein>
    <recommendedName>
        <fullName evidence="3">Phage protein</fullName>
    </recommendedName>
</protein>
<reference evidence="1 2" key="1">
    <citation type="submission" date="2013-06" db="EMBL/GenBank/DDBJ databases">
        <authorList>
            <person name="Weinstock G."/>
            <person name="Sodergren E."/>
            <person name="Lobos E.A."/>
            <person name="Fulton L."/>
            <person name="Fulton R."/>
            <person name="Courtney L."/>
            <person name="Fronick C."/>
            <person name="O'Laughlin M."/>
            <person name="Godfrey J."/>
            <person name="Wilson R.M."/>
            <person name="Miner T."/>
            <person name="Farmer C."/>
            <person name="Delehaunty K."/>
            <person name="Cordes M."/>
            <person name="Minx P."/>
            <person name="Tomlinson C."/>
            <person name="Chen J."/>
            <person name="Wollam A."/>
            <person name="Pepin K.H."/>
            <person name="Bhonagiri V."/>
            <person name="Zhang X."/>
            <person name="Warren W."/>
            <person name="Mitreva M."/>
            <person name="Mardis E.R."/>
            <person name="Wilson R.K."/>
        </authorList>
    </citation>
    <scope>NUCLEOTIDE SEQUENCE [LARGE SCALE GENOMIC DNA]</scope>
    <source>
        <strain evidence="1 2">RP2S-4</strain>
    </source>
</reference>
<dbReference type="RefSeq" id="WP_016627635.1">
    <property type="nucleotide sequence ID" value="NZ_KE351851.1"/>
</dbReference>
<proteinExistence type="predicted"/>
<gene>
    <name evidence="1" type="ORF">D358_02569</name>
</gene>
<name>A0ABC9TH81_ENTFL</name>
<evidence type="ECO:0000313" key="1">
    <source>
        <dbReference type="EMBL" id="EPI05102.1"/>
    </source>
</evidence>